<dbReference type="AlphaFoldDB" id="A0A1U7DCK1"/>
<feature type="domain" description="Guanylate kinase-like" evidence="7">
    <location>
        <begin position="4"/>
        <end position="177"/>
    </location>
</feature>
<dbReference type="InterPro" id="IPR008145">
    <property type="entry name" value="GK/Ca_channel_bsu"/>
</dbReference>
<feature type="binding site" evidence="6">
    <location>
        <begin position="11"/>
        <end position="18"/>
    </location>
    <ligand>
        <name>ATP</name>
        <dbReference type="ChEBI" id="CHEBI:30616"/>
    </ligand>
</feature>
<gene>
    <name evidence="6" type="primary">phnN</name>
    <name evidence="8" type="ORF">Ga0080559_TMP292</name>
</gene>
<keyword evidence="9" id="KW-1185">Reference proteome</keyword>
<dbReference type="OrthoDB" id="341217at2"/>
<dbReference type="NCBIfam" id="TIGR02322">
    <property type="entry name" value="phosphon_PhnN"/>
    <property type="match status" value="1"/>
</dbReference>
<comment type="pathway">
    <text evidence="2 6">Metabolic intermediate biosynthesis; 5-phospho-alpha-D-ribose 1-diphosphate biosynthesis; 5-phospho-alpha-D-ribose 1-diphosphate from D-ribose 5-phosphate (route II): step 3/3.</text>
</comment>
<dbReference type="EC" id="2.7.4.23" evidence="6"/>
<keyword evidence="5 6" id="KW-0067">ATP-binding</keyword>
<dbReference type="HAMAP" id="MF_00836">
    <property type="entry name" value="PhnN"/>
    <property type="match status" value="1"/>
</dbReference>
<sequence length="181" mass="18714">MSGGRLVAVVGPSGVGKDSVMAGIAAAAPGFRLVRRCITRAPGLGGEDYEPLTPAAFAARVASGGFCLHWEAHGLHYGIPAGVRDELAAGTDCLANLSRSALPRAAQVFERLRVLHVTAAPEVLARRLAARGRESGPDIRNRLAQADKPLPPGLDVLRVSNDGALDDTVAAALAALQAERV</sequence>
<keyword evidence="8" id="KW-0418">Kinase</keyword>
<evidence type="ECO:0000256" key="6">
    <source>
        <dbReference type="HAMAP-Rule" id="MF_00836"/>
    </source>
</evidence>
<dbReference type="EMBL" id="CP014797">
    <property type="protein sequence ID" value="APX25775.1"/>
    <property type="molecule type" value="Genomic_DNA"/>
</dbReference>
<keyword evidence="4 6" id="KW-0547">Nucleotide-binding</keyword>
<organism evidence="8 9">
    <name type="scientific">Salipiger profundus</name>
    <dbReference type="NCBI Taxonomy" id="1229727"/>
    <lineage>
        <taxon>Bacteria</taxon>
        <taxon>Pseudomonadati</taxon>
        <taxon>Pseudomonadota</taxon>
        <taxon>Alphaproteobacteria</taxon>
        <taxon>Rhodobacterales</taxon>
        <taxon>Roseobacteraceae</taxon>
        <taxon>Salipiger</taxon>
    </lineage>
</organism>
<keyword evidence="3 6" id="KW-0808">Transferase</keyword>
<dbReference type="GO" id="GO:0005829">
    <property type="term" value="C:cytosol"/>
    <property type="evidence" value="ECO:0007669"/>
    <property type="project" value="TreeGrafter"/>
</dbReference>
<comment type="similarity">
    <text evidence="6">Belongs to the ribose 1,5-bisphosphokinase family.</text>
</comment>
<dbReference type="PANTHER" id="PTHR23117:SF8">
    <property type="entry name" value="RIBOSE 1,5-BISPHOSPHATE PHOSPHOKINASE PHNN"/>
    <property type="match status" value="1"/>
</dbReference>
<proteinExistence type="inferred from homology"/>
<dbReference type="SUPFAM" id="SSF52540">
    <property type="entry name" value="P-loop containing nucleoside triphosphate hydrolases"/>
    <property type="match status" value="1"/>
</dbReference>
<reference evidence="8 9" key="1">
    <citation type="submission" date="2016-03" db="EMBL/GenBank/DDBJ databases">
        <title>Deep-sea bacteria in the southern Pacific.</title>
        <authorList>
            <person name="Tang K."/>
        </authorList>
    </citation>
    <scope>NUCLEOTIDE SEQUENCE [LARGE SCALE GENOMIC DNA]</scope>
    <source>
        <strain evidence="8 9">JLT2016</strain>
        <plasmid evidence="9">Plasmid ptpro1</plasmid>
    </source>
</reference>
<evidence type="ECO:0000256" key="5">
    <source>
        <dbReference type="ARBA" id="ARBA00022840"/>
    </source>
</evidence>
<name>A0A1U7DCK1_9RHOB</name>
<evidence type="ECO:0000256" key="2">
    <source>
        <dbReference type="ARBA" id="ARBA00005069"/>
    </source>
</evidence>
<dbReference type="InterPro" id="IPR027417">
    <property type="entry name" value="P-loop_NTPase"/>
</dbReference>
<comment type="catalytic activity">
    <reaction evidence="1 6">
        <text>alpha-D-ribose 1,5-bisphosphate + ATP = 5-phospho-alpha-D-ribose 1-diphosphate + ADP</text>
        <dbReference type="Rhea" id="RHEA:20109"/>
        <dbReference type="ChEBI" id="CHEBI:30616"/>
        <dbReference type="ChEBI" id="CHEBI:58017"/>
        <dbReference type="ChEBI" id="CHEBI:68688"/>
        <dbReference type="ChEBI" id="CHEBI:456216"/>
        <dbReference type="EC" id="2.7.4.23"/>
    </reaction>
</comment>
<accession>A0A1U7DCK1</accession>
<dbReference type="InterPro" id="IPR012699">
    <property type="entry name" value="PhnN"/>
</dbReference>
<dbReference type="RefSeq" id="WP_076625516.1">
    <property type="nucleotide sequence ID" value="NZ_CP014797.1"/>
</dbReference>
<dbReference type="InterPro" id="IPR008144">
    <property type="entry name" value="Guanylate_kin-like_dom"/>
</dbReference>
<evidence type="ECO:0000256" key="3">
    <source>
        <dbReference type="ARBA" id="ARBA00022679"/>
    </source>
</evidence>
<evidence type="ECO:0000256" key="4">
    <source>
        <dbReference type="ARBA" id="ARBA00022741"/>
    </source>
</evidence>
<dbReference type="GO" id="GO:0033863">
    <property type="term" value="F:ribose 1,5-bisphosphate phosphokinase activity"/>
    <property type="evidence" value="ECO:0007669"/>
    <property type="project" value="UniProtKB-UniRule"/>
</dbReference>
<dbReference type="GO" id="GO:0005524">
    <property type="term" value="F:ATP binding"/>
    <property type="evidence" value="ECO:0007669"/>
    <property type="project" value="UniProtKB-KW"/>
</dbReference>
<evidence type="ECO:0000313" key="8">
    <source>
        <dbReference type="EMBL" id="APX25775.1"/>
    </source>
</evidence>
<evidence type="ECO:0000313" key="9">
    <source>
        <dbReference type="Proteomes" id="UP000186559"/>
    </source>
</evidence>
<evidence type="ECO:0000256" key="1">
    <source>
        <dbReference type="ARBA" id="ARBA00000373"/>
    </source>
</evidence>
<keyword evidence="8" id="KW-0614">Plasmid</keyword>
<evidence type="ECO:0000259" key="7">
    <source>
        <dbReference type="PROSITE" id="PS50052"/>
    </source>
</evidence>
<dbReference type="GO" id="GO:0019634">
    <property type="term" value="P:organic phosphonate metabolic process"/>
    <property type="evidence" value="ECO:0007669"/>
    <property type="project" value="UniProtKB-UniRule"/>
</dbReference>
<comment type="function">
    <text evidence="6">Catalyzes the phosphorylation of ribose 1,5-bisphosphate to 5-phospho-D-ribosyl alpha-1-diphosphate (PRPP).</text>
</comment>
<dbReference type="Proteomes" id="UP000186559">
    <property type="component" value="Plasmid pTPRO1"/>
</dbReference>
<dbReference type="GO" id="GO:0006015">
    <property type="term" value="P:5-phosphoribose 1-diphosphate biosynthetic process"/>
    <property type="evidence" value="ECO:0007669"/>
    <property type="project" value="UniProtKB-UniRule"/>
</dbReference>
<geneLocation type="plasmid" evidence="9">
    <name>ptpro1</name>
</geneLocation>
<dbReference type="Gene3D" id="3.40.50.300">
    <property type="entry name" value="P-loop containing nucleotide triphosphate hydrolases"/>
    <property type="match status" value="1"/>
</dbReference>
<dbReference type="KEGG" id="tpro:Ga0080559_TMP292"/>
<dbReference type="PROSITE" id="PS50052">
    <property type="entry name" value="GUANYLATE_KINASE_2"/>
    <property type="match status" value="1"/>
</dbReference>
<dbReference type="UniPathway" id="UPA00087">
    <property type="reaction ID" value="UER00175"/>
</dbReference>
<dbReference type="SMART" id="SM00072">
    <property type="entry name" value="GuKc"/>
    <property type="match status" value="1"/>
</dbReference>
<dbReference type="PANTHER" id="PTHR23117">
    <property type="entry name" value="GUANYLATE KINASE-RELATED"/>
    <property type="match status" value="1"/>
</dbReference>
<protein>
    <recommendedName>
        <fullName evidence="6">Ribose 1,5-bisphosphate phosphokinase PhnN</fullName>
        <ecNumber evidence="6">2.7.4.23</ecNumber>
    </recommendedName>
    <alternativeName>
        <fullName evidence="6">Ribose 1,5-bisphosphokinase</fullName>
    </alternativeName>
</protein>